<dbReference type="KEGG" id="ath:AT2G10930"/>
<name>Q9SHW4_ARATH</name>
<evidence type="ECO:0000313" key="2">
    <source>
        <dbReference type="Araport" id="AT2G10930"/>
    </source>
</evidence>
<reference evidence="3" key="2">
    <citation type="submission" date="2000-03" db="EMBL/GenBank/DDBJ databases">
        <authorList>
            <person name="Lin X."/>
            <person name="Kaul S."/>
            <person name="Shea T.P."/>
            <person name="Fujii C.Y."/>
            <person name="Shen M."/>
            <person name="VanAken S.E."/>
            <person name="Barnstead M.E."/>
            <person name="Mason T.M."/>
            <person name="Bowman C.L."/>
            <person name="Ronning C.M."/>
            <person name="Benito M.-I."/>
            <person name="Carrera A.J."/>
            <person name="Creasy T.H."/>
            <person name="Buell C.R."/>
            <person name="Town C.D."/>
            <person name="Nierman W.C."/>
            <person name="Fraser C.M."/>
            <person name="Venter J.C."/>
        </authorList>
    </citation>
    <scope>NUCLEOTIDE SEQUENCE</scope>
</reference>
<dbReference type="HOGENOM" id="CLU_1752222_0_0_1"/>
<dbReference type="PaxDb" id="3702-AT2G10930.1"/>
<dbReference type="GeneID" id="815557"/>
<reference evidence="5" key="6">
    <citation type="journal article" date="2017" name="Plant J.">
        <title>Araport11: a complete reannotation of the Arabidopsis thaliana reference genome.</title>
        <authorList>
            <person name="Cheng C.Y."/>
            <person name="Krishnakumar V."/>
            <person name="Chan A.P."/>
            <person name="Thibaud-Nissen F."/>
            <person name="Schobel S."/>
            <person name="Town C.D."/>
        </authorList>
    </citation>
    <scope>GENOME REANNOTATION</scope>
    <source>
        <strain evidence="5">cv. Columbia</strain>
    </source>
</reference>
<dbReference type="iPTMnet" id="Q9SHW4"/>
<keyword evidence="1" id="KW-0472">Membrane</keyword>
<dbReference type="PIR" id="F84494">
    <property type="entry name" value="F84494"/>
</dbReference>
<dbReference type="ExpressionAtlas" id="Q9SHW4">
    <property type="expression patterns" value="baseline and differential"/>
</dbReference>
<keyword evidence="1" id="KW-1133">Transmembrane helix</keyword>
<sequence>MEVSDGSSQVLNSMKHVASLRADEDPDETSLLLSSTLLDLVVFRLVLVLYCVRVLMLDQYQETIALSQEVMMEDGRREFNVPMNCPIPVVKRRMKAPKHVDEDLFKIFPQATTYLRQIQKGGGSGCFEFIRGEVCTKDLSQNNTFYFIF</sequence>
<organism evidence="3">
    <name type="scientific">Arabidopsis thaliana</name>
    <name type="common">Mouse-ear cress</name>
    <dbReference type="NCBI Taxonomy" id="3702"/>
    <lineage>
        <taxon>Eukaryota</taxon>
        <taxon>Viridiplantae</taxon>
        <taxon>Streptophyta</taxon>
        <taxon>Embryophyta</taxon>
        <taxon>Tracheophyta</taxon>
        <taxon>Spermatophyta</taxon>
        <taxon>Magnoliopsida</taxon>
        <taxon>eudicotyledons</taxon>
        <taxon>Gunneridae</taxon>
        <taxon>Pentapetalae</taxon>
        <taxon>rosids</taxon>
        <taxon>malvids</taxon>
        <taxon>Brassicales</taxon>
        <taxon>Brassicaceae</taxon>
        <taxon>Camelineae</taxon>
        <taxon>Arabidopsis</taxon>
    </lineage>
</organism>
<protein>
    <submittedName>
        <fullName evidence="4">Transmembrane protein</fullName>
    </submittedName>
</protein>
<dbReference type="Araport" id="AT2G10930"/>
<reference evidence="4 5" key="1">
    <citation type="journal article" date="1999" name="Nature">
        <title>Sequence and analysis of chromosome 2 of the plant Arabidopsis thaliana.</title>
        <authorList>
            <person name="Lin X."/>
            <person name="Kaul S."/>
            <person name="Rounsley S."/>
            <person name="Shea T.P."/>
            <person name="Benito M.I."/>
            <person name="Town C.D."/>
            <person name="Fujii C.Y."/>
            <person name="Mason T."/>
            <person name="Bowman C.L."/>
            <person name="Barnstead M."/>
            <person name="Feldblyum T.V."/>
            <person name="Buell C.R."/>
            <person name="Ketchum K.A."/>
            <person name="Lee J."/>
            <person name="Ronning C.M."/>
            <person name="Koo H.L."/>
            <person name="Moffat K.S."/>
            <person name="Cronin L.A."/>
            <person name="Shen M."/>
            <person name="Pai G."/>
            <person name="Van Aken S."/>
            <person name="Umayam L."/>
            <person name="Tallon L.J."/>
            <person name="Gill J.E."/>
            <person name="Adams M.D."/>
            <person name="Carrera A.J."/>
            <person name="Creasy T.H."/>
            <person name="Goodman H.M."/>
            <person name="Somerville C.R."/>
            <person name="Copenhaver G.P."/>
            <person name="Preuss D."/>
            <person name="Nierman W.C."/>
            <person name="White O."/>
            <person name="Eisen J.A."/>
            <person name="Salzberg S.L."/>
            <person name="Fraser C.M."/>
            <person name="Venter J.C."/>
        </authorList>
    </citation>
    <scope>NUCLEOTIDE SEQUENCE [LARGE SCALE GENOMIC DNA]</scope>
    <source>
        <strain evidence="5">cv. Columbia</strain>
    </source>
</reference>
<keyword evidence="5" id="KW-1185">Reference proteome</keyword>
<dbReference type="EMBL" id="AC007261">
    <property type="protein sequence ID" value="AAD28645.1"/>
    <property type="molecule type" value="Genomic_DNA"/>
</dbReference>
<feature type="transmembrane region" description="Helical" evidence="1">
    <location>
        <begin position="31"/>
        <end position="52"/>
    </location>
</feature>
<dbReference type="EMBL" id="CP002685">
    <property type="protein sequence ID" value="AEC06155.1"/>
    <property type="molecule type" value="Genomic_DNA"/>
</dbReference>
<dbReference type="AlphaFoldDB" id="Q9SHW4"/>
<proteinExistence type="predicted"/>
<dbReference type="TAIR" id="AT2G10930"/>
<dbReference type="Proteomes" id="UP000006548">
    <property type="component" value="Chromosome 2"/>
</dbReference>
<evidence type="ECO:0000313" key="5">
    <source>
        <dbReference type="Proteomes" id="UP000006548"/>
    </source>
</evidence>
<evidence type="ECO:0000313" key="4">
    <source>
        <dbReference type="EMBL" id="AEC06155.1"/>
    </source>
</evidence>
<evidence type="ECO:0000313" key="3">
    <source>
        <dbReference type="EMBL" id="AAD28645.1"/>
    </source>
</evidence>
<reference evidence="3" key="3">
    <citation type="submission" date="2002-02" db="EMBL/GenBank/DDBJ databases">
        <authorList>
            <person name="Town C.D."/>
            <person name="Kaul S."/>
        </authorList>
    </citation>
    <scope>NUCLEOTIDE SEQUENCE</scope>
</reference>
<keyword evidence="1 4" id="KW-0812">Transmembrane</keyword>
<reference evidence="4" key="5">
    <citation type="submission" date="2016-05" db="EMBL/GenBank/DDBJ databases">
        <authorList>
            <person name="Krishnakumar V."/>
            <person name="Cheng C.-Y."/>
            <person name="Chan A.P."/>
            <person name="Schobel S."/>
            <person name="Kim M."/>
            <person name="Ferlanti E.S."/>
            <person name="Belyaeva I."/>
            <person name="Rosen B.D."/>
            <person name="Micklem G."/>
            <person name="Miller J.R."/>
            <person name="Vaughn M."/>
            <person name="Town C.D."/>
        </authorList>
    </citation>
    <scope>NUCLEOTIDE SEQUENCE</scope>
</reference>
<reference evidence="4" key="4">
    <citation type="submission" date="2011-02" db="EMBL/GenBank/DDBJ databases">
        <authorList>
            <consortium name="TAIR"/>
            <person name="Swarbreck D."/>
            <person name="Lamesch P."/>
            <person name="Wilks C."/>
            <person name="Huala E."/>
        </authorList>
    </citation>
    <scope>NUCLEOTIDE SEQUENCE</scope>
</reference>
<evidence type="ECO:0000256" key="1">
    <source>
        <dbReference type="SAM" id="Phobius"/>
    </source>
</evidence>
<dbReference type="SMR" id="Q9SHW4"/>
<accession>Q9SHW4</accession>
<gene>
    <name evidence="2 4" type="ordered locus">At2g10930</name>
    <name evidence="4" type="ORF">F16G22.1</name>
    <name evidence="4" type="ORF">F16G22_1</name>
</gene>